<dbReference type="Pfam" id="PF00078">
    <property type="entry name" value="RVT_1"/>
    <property type="match status" value="1"/>
</dbReference>
<dbReference type="CDD" id="cd00304">
    <property type="entry name" value="RT_like"/>
    <property type="match status" value="1"/>
</dbReference>
<organism evidence="2">
    <name type="scientific">Oikopleura dioica</name>
    <name type="common">Tunicate</name>
    <dbReference type="NCBI Taxonomy" id="34765"/>
    <lineage>
        <taxon>Eukaryota</taxon>
        <taxon>Metazoa</taxon>
        <taxon>Chordata</taxon>
        <taxon>Tunicata</taxon>
        <taxon>Appendicularia</taxon>
        <taxon>Copelata</taxon>
        <taxon>Oikopleuridae</taxon>
        <taxon>Oikopleura</taxon>
    </lineage>
</organism>
<dbReference type="EMBL" id="AY634216">
    <property type="protein sequence ID" value="AAT48673.1"/>
    <property type="molecule type" value="Genomic_DNA"/>
</dbReference>
<dbReference type="PANTHER" id="PTHR21301">
    <property type="entry name" value="REVERSE TRANSCRIPTASE"/>
    <property type="match status" value="1"/>
</dbReference>
<evidence type="ECO:0000313" key="2">
    <source>
        <dbReference type="EMBL" id="AAT48673.1"/>
    </source>
</evidence>
<reference evidence="2" key="1">
    <citation type="journal article" date="2004" name="Mol. Biol. Evol.">
        <title>Retroelement dynamics and a novel type of chordate retrovirus-like element in the miniature genome of the tunicate Oikopleura dioica.</title>
        <authorList>
            <person name="Volff J.N."/>
            <person name="Lehrach H."/>
            <person name="Reinhardt R."/>
            <person name="Chourrout D."/>
        </authorList>
    </citation>
    <scope>NUCLEOTIDE SEQUENCE</scope>
</reference>
<dbReference type="PROSITE" id="PS50878">
    <property type="entry name" value="RT_POL"/>
    <property type="match status" value="1"/>
</dbReference>
<proteinExistence type="predicted"/>
<dbReference type="PANTHER" id="PTHR21301:SF10">
    <property type="entry name" value="REVERSE TRANSCRIPTASE DOMAIN-CONTAINING PROTEIN"/>
    <property type="match status" value="1"/>
</dbReference>
<dbReference type="InterPro" id="IPR000477">
    <property type="entry name" value="RT_dom"/>
</dbReference>
<protein>
    <submittedName>
        <fullName evidence="2">Pol protein</fullName>
    </submittedName>
</protein>
<dbReference type="AlphaFoldDB" id="Q6GV85"/>
<feature type="domain" description="Reverse transcriptase" evidence="1">
    <location>
        <begin position="298"/>
        <end position="558"/>
    </location>
</feature>
<accession>Q6GV85</accession>
<sequence>MDNRRHLETRELIRNGEKLHRNKEHLHFLTKCHEAKTPPPYTSVPKQLLRTTNWSRDQLLSHRLKIIDKDIQATQDRICRLQTTFNTSLSKLQQSISSSAFLICKKHIFSKIATNQAPIDKKRTLKLKTLLSSSTAHKSPTPIVALTNVTIPQDLLNLLEYGIDLPIGGSPNDYKILTSLEKLTKNWTAYAEENNIDPFTIDEAKSYLKVNFHLLRKCYNPQNRQKLLTTFLDQNPEVRFIKIDKSKNLELISHKDYSLKLNKQFNNAHFEKLPRNPLTLDIKYFYTFLRKMEPYISKSTWHQITPNYALKAAYGIIKRHKPNHPLRPIVSSKNSITSGIESYFVKILNKLLPKIKYSFKSTQDFKKKFLIHRAKFNPKTDWIISFDVESMYPSIPLDRIIPKIVDIIYSDPKNFFESETRDDVECEIMPRTIFEEIFTKTLRHFTAFSTESSFFRQKQGVAMGSQMSGIIANITMSLLEQDIIDNEIVNKNLKFYGRYVDDIICIIKKSEVPRINHLINNWDKNMNFTIEFAKNHSLTYLDTRIYFDQNTKFLELKQFQKPSKTDTLQNFEEAVSPLSQKIGLLSGEIYRANNTTTTPENLDHALKSLVKKFTANSYPVKLVKSKIKNIQDANFIPPEKDPNITHRFHLSLEYTSPRVNKIAKTIANMIRKITPSYKVVLAFKTLRLGQIITSRLKRKIEYNEKSGICYKFLCSCNKSYIGETLRTFHLRRLEHTRLRSNTAIKRHFSNCPIFQNEYENHINSPEVTSEISEGNFAKTKFSILQSNLSQYTNRTLTESFLITLFKPTINEQTDYRKEICFL</sequence>
<evidence type="ECO:0000259" key="1">
    <source>
        <dbReference type="PROSITE" id="PS50878"/>
    </source>
</evidence>
<reference evidence="2" key="2">
    <citation type="submission" date="2004-05" db="EMBL/GenBank/DDBJ databases">
        <authorList>
            <person name="Volff J.-N."/>
            <person name="Lehrach H."/>
            <person name="Reinhardt R."/>
            <person name="Chourrout D."/>
        </authorList>
    </citation>
    <scope>NUCLEOTIDE SEQUENCE</scope>
</reference>
<name>Q6GV85_OIKDI</name>